<name>A0AAV5U938_9BILA</name>
<comment type="caution">
    <text evidence="2">The sequence shown here is derived from an EMBL/GenBank/DDBJ whole genome shotgun (WGS) entry which is preliminary data.</text>
</comment>
<sequence>ASVDEVLAIIVENTVLRPAFFALLLCFLHDSRAREGRDELIGRVVATHPTTCSYVRHLVVLNFVFLLLVFPSVEMDEIRHIIVHPSIQRPM</sequence>
<accession>A0AAV5U938</accession>
<proteinExistence type="predicted"/>
<feature type="transmembrane region" description="Helical" evidence="1">
    <location>
        <begin position="6"/>
        <end position="28"/>
    </location>
</feature>
<keyword evidence="1" id="KW-1133">Transmembrane helix</keyword>
<keyword evidence="3" id="KW-1185">Reference proteome</keyword>
<keyword evidence="1" id="KW-0472">Membrane</keyword>
<reference evidence="2" key="1">
    <citation type="submission" date="2023-10" db="EMBL/GenBank/DDBJ databases">
        <title>Genome assembly of Pristionchus species.</title>
        <authorList>
            <person name="Yoshida K."/>
            <person name="Sommer R.J."/>
        </authorList>
    </citation>
    <scope>NUCLEOTIDE SEQUENCE</scope>
    <source>
        <strain evidence="2">RS0144</strain>
    </source>
</reference>
<dbReference type="AlphaFoldDB" id="A0AAV5U938"/>
<evidence type="ECO:0000313" key="3">
    <source>
        <dbReference type="Proteomes" id="UP001432027"/>
    </source>
</evidence>
<keyword evidence="1" id="KW-0812">Transmembrane</keyword>
<protein>
    <recommendedName>
        <fullName evidence="4">G protein-coupled receptor</fullName>
    </recommendedName>
</protein>
<evidence type="ECO:0008006" key="4">
    <source>
        <dbReference type="Google" id="ProtNLM"/>
    </source>
</evidence>
<evidence type="ECO:0000256" key="1">
    <source>
        <dbReference type="SAM" id="Phobius"/>
    </source>
</evidence>
<gene>
    <name evidence="2" type="ORF">PENTCL1PPCAC_25565</name>
</gene>
<evidence type="ECO:0000313" key="2">
    <source>
        <dbReference type="EMBL" id="GMT03391.1"/>
    </source>
</evidence>
<feature type="non-terminal residue" evidence="2">
    <location>
        <position position="1"/>
    </location>
</feature>
<organism evidence="2 3">
    <name type="scientific">Pristionchus entomophagus</name>
    <dbReference type="NCBI Taxonomy" id="358040"/>
    <lineage>
        <taxon>Eukaryota</taxon>
        <taxon>Metazoa</taxon>
        <taxon>Ecdysozoa</taxon>
        <taxon>Nematoda</taxon>
        <taxon>Chromadorea</taxon>
        <taxon>Rhabditida</taxon>
        <taxon>Rhabditina</taxon>
        <taxon>Diplogasteromorpha</taxon>
        <taxon>Diplogasteroidea</taxon>
        <taxon>Neodiplogasteridae</taxon>
        <taxon>Pristionchus</taxon>
    </lineage>
</organism>
<feature type="non-terminal residue" evidence="2">
    <location>
        <position position="91"/>
    </location>
</feature>
<dbReference type="Proteomes" id="UP001432027">
    <property type="component" value="Unassembled WGS sequence"/>
</dbReference>
<dbReference type="EMBL" id="BTSX01000006">
    <property type="protein sequence ID" value="GMT03391.1"/>
    <property type="molecule type" value="Genomic_DNA"/>
</dbReference>